<proteinExistence type="inferred from homology"/>
<comment type="subcellular location">
    <subcellularLocation>
        <location evidence="6">Golgi apparatus membrane</location>
        <topology evidence="6">Multi-pass membrane protein</topology>
    </subcellularLocation>
    <subcellularLocation>
        <location evidence="1">Membrane</location>
        <topology evidence="1">Multi-pass membrane protein</topology>
    </subcellularLocation>
</comment>
<dbReference type="Pfam" id="PF04893">
    <property type="entry name" value="Yip1"/>
    <property type="match status" value="1"/>
</dbReference>
<dbReference type="GO" id="GO:0016192">
    <property type="term" value="P:vesicle-mediated transport"/>
    <property type="evidence" value="ECO:0007669"/>
    <property type="project" value="InterPro"/>
</dbReference>
<dbReference type="InterPro" id="IPR006977">
    <property type="entry name" value="Yip1_dom"/>
</dbReference>
<feature type="domain" description="Yip1" evidence="7">
    <location>
        <begin position="94"/>
        <end position="256"/>
    </location>
</feature>
<dbReference type="Proteomes" id="UP001153555">
    <property type="component" value="Unassembled WGS sequence"/>
</dbReference>
<comment type="similarity">
    <text evidence="2 6">Belongs to the YIP1 family.</text>
</comment>
<sequence length="264" mass="28829">MEESFTNLPSSQLPGSVPAVISECNKTTNQEVTGANLQIFPPNSQGYQTLGAPSDGGGQQPANNWKGLLSISSYTQYFNVDTDIVLNRLISSLYPSTGDFVSKIDANPDLYGLVWISTTLVFVIASLGNCATYLMQRKSNGGSSWTFDVNYVNVAAGSIYGYALLVPLGYYFLIQYMGSSVSLIRLWCLWGYSLFIFILASFLLIVPVEFVRWLIILVAGGASASFVGLNLGSYIQTNDLTIVPISAFVLQMGLSVFIKMWFFA</sequence>
<keyword evidence="3 6" id="KW-0812">Transmembrane</keyword>
<reference evidence="8" key="1">
    <citation type="submission" date="2019-12" db="EMBL/GenBank/DDBJ databases">
        <authorList>
            <person name="Scholes J."/>
        </authorList>
    </citation>
    <scope>NUCLEOTIDE SEQUENCE</scope>
</reference>
<dbReference type="PANTHER" id="PTHR12822:SF5">
    <property type="entry name" value="PROTEIN YIP"/>
    <property type="match status" value="1"/>
</dbReference>
<evidence type="ECO:0000259" key="7">
    <source>
        <dbReference type="Pfam" id="PF04893"/>
    </source>
</evidence>
<organism evidence="8 9">
    <name type="scientific">Striga hermonthica</name>
    <name type="common">Purple witchweed</name>
    <name type="synonym">Buchnera hermonthica</name>
    <dbReference type="NCBI Taxonomy" id="68872"/>
    <lineage>
        <taxon>Eukaryota</taxon>
        <taxon>Viridiplantae</taxon>
        <taxon>Streptophyta</taxon>
        <taxon>Embryophyta</taxon>
        <taxon>Tracheophyta</taxon>
        <taxon>Spermatophyta</taxon>
        <taxon>Magnoliopsida</taxon>
        <taxon>eudicotyledons</taxon>
        <taxon>Gunneridae</taxon>
        <taxon>Pentapetalae</taxon>
        <taxon>asterids</taxon>
        <taxon>lamiids</taxon>
        <taxon>Lamiales</taxon>
        <taxon>Orobanchaceae</taxon>
        <taxon>Buchnereae</taxon>
        <taxon>Striga</taxon>
    </lineage>
</organism>
<evidence type="ECO:0000256" key="1">
    <source>
        <dbReference type="ARBA" id="ARBA00004141"/>
    </source>
</evidence>
<dbReference type="GO" id="GO:0000139">
    <property type="term" value="C:Golgi membrane"/>
    <property type="evidence" value="ECO:0007669"/>
    <property type="project" value="UniProtKB-SubCell"/>
</dbReference>
<evidence type="ECO:0000256" key="2">
    <source>
        <dbReference type="ARBA" id="ARBA00010596"/>
    </source>
</evidence>
<dbReference type="PANTHER" id="PTHR12822">
    <property type="entry name" value="PROTEIN YIPF"/>
    <property type="match status" value="1"/>
</dbReference>
<keyword evidence="5 6" id="KW-0472">Membrane</keyword>
<evidence type="ECO:0000256" key="4">
    <source>
        <dbReference type="ARBA" id="ARBA00022989"/>
    </source>
</evidence>
<protein>
    <recommendedName>
        <fullName evidence="6">Protein YIP</fullName>
    </recommendedName>
</protein>
<dbReference type="OrthoDB" id="10256463at2759"/>
<dbReference type="GO" id="GO:0031267">
    <property type="term" value="F:small GTPase binding"/>
    <property type="evidence" value="ECO:0007669"/>
    <property type="project" value="InterPro"/>
</dbReference>
<accession>A0A9N7MNC0</accession>
<evidence type="ECO:0000313" key="9">
    <source>
        <dbReference type="Proteomes" id="UP001153555"/>
    </source>
</evidence>
<evidence type="ECO:0000256" key="6">
    <source>
        <dbReference type="RuleBase" id="RU361264"/>
    </source>
</evidence>
<name>A0A9N7MNC0_STRHE</name>
<evidence type="ECO:0000313" key="8">
    <source>
        <dbReference type="EMBL" id="CAA0809398.1"/>
    </source>
</evidence>
<feature type="transmembrane region" description="Helical" evidence="6">
    <location>
        <begin position="186"/>
        <end position="205"/>
    </location>
</feature>
<feature type="transmembrane region" description="Helical" evidence="6">
    <location>
        <begin position="211"/>
        <end position="229"/>
    </location>
</feature>
<dbReference type="EMBL" id="CACSLK010003813">
    <property type="protein sequence ID" value="CAA0809398.1"/>
    <property type="molecule type" value="Genomic_DNA"/>
</dbReference>
<evidence type="ECO:0000256" key="3">
    <source>
        <dbReference type="ARBA" id="ARBA00022692"/>
    </source>
</evidence>
<evidence type="ECO:0000256" key="5">
    <source>
        <dbReference type="ARBA" id="ARBA00023136"/>
    </source>
</evidence>
<keyword evidence="4 6" id="KW-1133">Transmembrane helix</keyword>
<gene>
    <name evidence="8" type="ORF">SHERM_11408</name>
</gene>
<comment type="caution">
    <text evidence="8">The sequence shown here is derived from an EMBL/GenBank/DDBJ whole genome shotgun (WGS) entry which is preliminary data.</text>
</comment>
<keyword evidence="9" id="KW-1185">Reference proteome</keyword>
<dbReference type="InterPro" id="IPR039765">
    <property type="entry name" value="Yip5/YIPF1/YIPF2"/>
</dbReference>
<dbReference type="AlphaFoldDB" id="A0A9N7MNC0"/>
<feature type="transmembrane region" description="Helical" evidence="6">
    <location>
        <begin position="154"/>
        <end position="174"/>
    </location>
</feature>
<feature type="transmembrane region" description="Helical" evidence="6">
    <location>
        <begin position="110"/>
        <end position="134"/>
    </location>
</feature>
<feature type="transmembrane region" description="Helical" evidence="6">
    <location>
        <begin position="241"/>
        <end position="262"/>
    </location>
</feature>